<dbReference type="PROSITE" id="PS51257">
    <property type="entry name" value="PROKAR_LIPOPROTEIN"/>
    <property type="match status" value="1"/>
</dbReference>
<comment type="caution">
    <text evidence="1">The sequence shown here is derived from an EMBL/GenBank/DDBJ whole genome shotgun (WGS) entry which is preliminary data.</text>
</comment>
<accession>A0A4Y3IRV1</accession>
<sequence length="288" mass="32144">MKKLILVSMITSTLSGCYLDDLKDKAEKAVDVGKQVWNCEHELDGKFNKKDKTCTLDSGIKVKLGHSMDRFYDLARASGAPEISLHKYCGDLDTGTSIGVVQAKCFVGEDDHQEEKAIVAVVHKKVHEDGDIEQTSQTISIVNLTDKKFDVQYIQHFEPKSNAISIIPFFSGHDKTALLPSELGVQTTVKVTIPEPETDEDYDNLTIRYAWNVRLDNIGDFNNNGYEVKNSTFTPIPIKDASFKYIPKVKSKLGVGSRPANVEFLPQFIGGNHYLIAELIKSDSWISQ</sequence>
<gene>
    <name evidence="1" type="ORF">VCO01S_31200</name>
</gene>
<evidence type="ECO:0000313" key="1">
    <source>
        <dbReference type="EMBL" id="GEA61927.1"/>
    </source>
</evidence>
<proteinExistence type="predicted"/>
<name>A0A4Y3IRV1_9VIBR</name>
<protein>
    <recommendedName>
        <fullName evidence="3">Lipoprotein</fullName>
    </recommendedName>
</protein>
<keyword evidence="2" id="KW-1185">Reference proteome</keyword>
<dbReference type="EMBL" id="BJLH01000014">
    <property type="protein sequence ID" value="GEA61927.1"/>
    <property type="molecule type" value="Genomic_DNA"/>
</dbReference>
<dbReference type="Proteomes" id="UP000318242">
    <property type="component" value="Unassembled WGS sequence"/>
</dbReference>
<reference evidence="1 2" key="1">
    <citation type="submission" date="2019-06" db="EMBL/GenBank/DDBJ databases">
        <title>Whole genome shotgun sequence of Vibrio comitans NBRC 102076.</title>
        <authorList>
            <person name="Hosoyama A."/>
            <person name="Uohara A."/>
            <person name="Ohji S."/>
            <person name="Ichikawa N."/>
        </authorList>
    </citation>
    <scope>NUCLEOTIDE SEQUENCE [LARGE SCALE GENOMIC DNA]</scope>
    <source>
        <strain evidence="1 2">NBRC 102076</strain>
    </source>
</reference>
<evidence type="ECO:0008006" key="3">
    <source>
        <dbReference type="Google" id="ProtNLM"/>
    </source>
</evidence>
<dbReference type="RefSeq" id="WP_141272278.1">
    <property type="nucleotide sequence ID" value="NZ_BJLH01000014.1"/>
</dbReference>
<evidence type="ECO:0000313" key="2">
    <source>
        <dbReference type="Proteomes" id="UP000318242"/>
    </source>
</evidence>
<organism evidence="1 2">
    <name type="scientific">Vibrio comitans NBRC 102076</name>
    <dbReference type="NCBI Taxonomy" id="1219078"/>
    <lineage>
        <taxon>Bacteria</taxon>
        <taxon>Pseudomonadati</taxon>
        <taxon>Pseudomonadota</taxon>
        <taxon>Gammaproteobacteria</taxon>
        <taxon>Vibrionales</taxon>
        <taxon>Vibrionaceae</taxon>
        <taxon>Vibrio</taxon>
    </lineage>
</organism>
<dbReference type="AlphaFoldDB" id="A0A4Y3IRV1"/>